<evidence type="ECO:0000313" key="1">
    <source>
        <dbReference type="EMBL" id="KAF4969074.1"/>
    </source>
</evidence>
<keyword evidence="2" id="KW-1185">Reference proteome</keyword>
<proteinExistence type="predicted"/>
<comment type="caution">
    <text evidence="1">The sequence shown here is derived from an EMBL/GenBank/DDBJ whole genome shotgun (WGS) entry which is preliminary data.</text>
</comment>
<reference evidence="1" key="1">
    <citation type="journal article" date="2020" name="BMC Genomics">
        <title>Correction to: Identification and distribution of gene clusters required for synthesis of sphingolipid metabolism inhibitors in diverse species of the filamentous fungus Fusarium.</title>
        <authorList>
            <person name="Kim H.S."/>
            <person name="Lohmar J.M."/>
            <person name="Busman M."/>
            <person name="Brown D.W."/>
            <person name="Naumann T.A."/>
            <person name="Divon H.H."/>
            <person name="Lysoe E."/>
            <person name="Uhlig S."/>
            <person name="Proctor R.H."/>
        </authorList>
    </citation>
    <scope>NUCLEOTIDE SEQUENCE</scope>
    <source>
        <strain evidence="1">NRRL 20472</strain>
    </source>
</reference>
<evidence type="ECO:0000313" key="2">
    <source>
        <dbReference type="Proteomes" id="UP000622797"/>
    </source>
</evidence>
<reference evidence="1" key="2">
    <citation type="submission" date="2020-05" db="EMBL/GenBank/DDBJ databases">
        <authorList>
            <person name="Kim H.-S."/>
            <person name="Proctor R.H."/>
            <person name="Brown D.W."/>
        </authorList>
    </citation>
    <scope>NUCLEOTIDE SEQUENCE</scope>
    <source>
        <strain evidence="1">NRRL 20472</strain>
    </source>
</reference>
<sequence length="93" mass="10612">MDEAGFVNVEEKRIKLPTSGWPQDPDLKKIGQFTRAAIENDIEGAVGFMATQIGWSQDEIVLYAAYLCKELRGNQYYSYYRANVMWAQKPEAS</sequence>
<organism evidence="1 2">
    <name type="scientific">Fusarium sarcochroum</name>
    <dbReference type="NCBI Taxonomy" id="1208366"/>
    <lineage>
        <taxon>Eukaryota</taxon>
        <taxon>Fungi</taxon>
        <taxon>Dikarya</taxon>
        <taxon>Ascomycota</taxon>
        <taxon>Pezizomycotina</taxon>
        <taxon>Sordariomycetes</taxon>
        <taxon>Hypocreomycetidae</taxon>
        <taxon>Hypocreales</taxon>
        <taxon>Nectriaceae</taxon>
        <taxon>Fusarium</taxon>
        <taxon>Fusarium lateritium species complex</taxon>
    </lineage>
</organism>
<name>A0A8H4U3Q3_9HYPO</name>
<dbReference type="AlphaFoldDB" id="A0A8H4U3Q3"/>
<protein>
    <recommendedName>
        <fullName evidence="3">Methyltransferase</fullName>
    </recommendedName>
</protein>
<gene>
    <name evidence="1" type="ORF">FSARC_3636</name>
</gene>
<dbReference type="Proteomes" id="UP000622797">
    <property type="component" value="Unassembled WGS sequence"/>
</dbReference>
<dbReference type="EMBL" id="JABEXW010000176">
    <property type="protein sequence ID" value="KAF4969074.1"/>
    <property type="molecule type" value="Genomic_DNA"/>
</dbReference>
<evidence type="ECO:0008006" key="3">
    <source>
        <dbReference type="Google" id="ProtNLM"/>
    </source>
</evidence>
<dbReference type="OrthoDB" id="2013972at2759"/>
<accession>A0A8H4U3Q3</accession>